<evidence type="ECO:0000256" key="1">
    <source>
        <dbReference type="ARBA" id="ARBA00022741"/>
    </source>
</evidence>
<protein>
    <submittedName>
        <fullName evidence="5">AAA family ATPase</fullName>
    </submittedName>
</protein>
<feature type="region of interest" description="Disordered" evidence="3">
    <location>
        <begin position="612"/>
        <end position="639"/>
    </location>
</feature>
<evidence type="ECO:0000313" key="6">
    <source>
        <dbReference type="Proteomes" id="UP001142374"/>
    </source>
</evidence>
<organism evidence="5 6">
    <name type="scientific">Streptomyces telluris</name>
    <dbReference type="NCBI Taxonomy" id="2720021"/>
    <lineage>
        <taxon>Bacteria</taxon>
        <taxon>Bacillati</taxon>
        <taxon>Actinomycetota</taxon>
        <taxon>Actinomycetes</taxon>
        <taxon>Kitasatosporales</taxon>
        <taxon>Streptomycetaceae</taxon>
        <taxon>Streptomyces</taxon>
    </lineage>
</organism>
<evidence type="ECO:0000259" key="4">
    <source>
        <dbReference type="PROSITE" id="PS50043"/>
    </source>
</evidence>
<reference evidence="5" key="1">
    <citation type="submission" date="2022-06" db="EMBL/GenBank/DDBJ databases">
        <title>WGS of actinobacteria.</title>
        <authorList>
            <person name="Thawai C."/>
        </authorList>
    </citation>
    <scope>NUCLEOTIDE SEQUENCE</scope>
    <source>
        <strain evidence="5">AA8</strain>
    </source>
</reference>
<dbReference type="EMBL" id="JANIID010000025">
    <property type="protein sequence ID" value="MCQ8772874.1"/>
    <property type="molecule type" value="Genomic_DNA"/>
</dbReference>
<dbReference type="InterPro" id="IPR016032">
    <property type="entry name" value="Sig_transdc_resp-reg_C-effctor"/>
</dbReference>
<dbReference type="InterPro" id="IPR011990">
    <property type="entry name" value="TPR-like_helical_dom_sf"/>
</dbReference>
<feature type="compositionally biased region" description="Basic and acidic residues" evidence="3">
    <location>
        <begin position="612"/>
        <end position="627"/>
    </location>
</feature>
<feature type="domain" description="HTH luxR-type" evidence="4">
    <location>
        <begin position="940"/>
        <end position="1002"/>
    </location>
</feature>
<accession>A0A9X2RPA6</accession>
<comment type="caution">
    <text evidence="5">The sequence shown here is derived from an EMBL/GenBank/DDBJ whole genome shotgun (WGS) entry which is preliminary data.</text>
</comment>
<dbReference type="PROSITE" id="PS50043">
    <property type="entry name" value="HTH_LUXR_2"/>
    <property type="match status" value="1"/>
</dbReference>
<dbReference type="InterPro" id="IPR027417">
    <property type="entry name" value="P-loop_NTPase"/>
</dbReference>
<dbReference type="Gene3D" id="1.25.40.10">
    <property type="entry name" value="Tetratricopeptide repeat domain"/>
    <property type="match status" value="1"/>
</dbReference>
<dbReference type="PANTHER" id="PTHR16305">
    <property type="entry name" value="TESTICULAR SOLUBLE ADENYLYL CYCLASE"/>
    <property type="match status" value="1"/>
</dbReference>
<dbReference type="SMART" id="SM00421">
    <property type="entry name" value="HTH_LUXR"/>
    <property type="match status" value="1"/>
</dbReference>
<gene>
    <name evidence="5" type="ORF">NQU55_24335</name>
</gene>
<dbReference type="Proteomes" id="UP001142374">
    <property type="component" value="Unassembled WGS sequence"/>
</dbReference>
<dbReference type="GO" id="GO:0005737">
    <property type="term" value="C:cytoplasm"/>
    <property type="evidence" value="ECO:0007669"/>
    <property type="project" value="TreeGrafter"/>
</dbReference>
<feature type="compositionally biased region" description="Low complexity" evidence="3">
    <location>
        <begin position="484"/>
        <end position="520"/>
    </location>
</feature>
<name>A0A9X2RPA6_9ACTN</name>
<dbReference type="PANTHER" id="PTHR16305:SF35">
    <property type="entry name" value="TRANSCRIPTIONAL ACTIVATOR DOMAIN"/>
    <property type="match status" value="1"/>
</dbReference>
<dbReference type="SUPFAM" id="SSF46894">
    <property type="entry name" value="C-terminal effector domain of the bipartite response regulators"/>
    <property type="match status" value="1"/>
</dbReference>
<keyword evidence="6" id="KW-1185">Reference proteome</keyword>
<dbReference type="SUPFAM" id="SSF48452">
    <property type="entry name" value="TPR-like"/>
    <property type="match status" value="1"/>
</dbReference>
<dbReference type="PRINTS" id="PR00038">
    <property type="entry name" value="HTHLUXR"/>
</dbReference>
<keyword evidence="2" id="KW-0067">ATP-binding</keyword>
<dbReference type="Pfam" id="PF00196">
    <property type="entry name" value="GerE"/>
    <property type="match status" value="1"/>
</dbReference>
<dbReference type="Gene3D" id="1.10.10.10">
    <property type="entry name" value="Winged helix-like DNA-binding domain superfamily/Winged helix DNA-binding domain"/>
    <property type="match status" value="1"/>
</dbReference>
<dbReference type="CDD" id="cd06170">
    <property type="entry name" value="LuxR_C_like"/>
    <property type="match status" value="1"/>
</dbReference>
<dbReference type="SUPFAM" id="SSF52540">
    <property type="entry name" value="P-loop containing nucleoside triphosphate hydrolases"/>
    <property type="match status" value="1"/>
</dbReference>
<evidence type="ECO:0000313" key="5">
    <source>
        <dbReference type="EMBL" id="MCQ8772874.1"/>
    </source>
</evidence>
<dbReference type="Pfam" id="PF13191">
    <property type="entry name" value="AAA_16"/>
    <property type="match status" value="1"/>
</dbReference>
<dbReference type="GO" id="GO:0006355">
    <property type="term" value="P:regulation of DNA-templated transcription"/>
    <property type="evidence" value="ECO:0007669"/>
    <property type="project" value="InterPro"/>
</dbReference>
<dbReference type="InterPro" id="IPR000792">
    <property type="entry name" value="Tscrpt_reg_LuxR_C"/>
</dbReference>
<evidence type="ECO:0000256" key="2">
    <source>
        <dbReference type="ARBA" id="ARBA00022840"/>
    </source>
</evidence>
<feature type="region of interest" description="Disordered" evidence="3">
    <location>
        <begin position="481"/>
        <end position="524"/>
    </location>
</feature>
<dbReference type="RefSeq" id="WP_256791117.1">
    <property type="nucleotide sequence ID" value="NZ_JANIID010000025.1"/>
</dbReference>
<sequence>MAVERISGREGELEAIEAFLTEVRSGAGRELVLRGEPGAGKSTLLQYAARRAAPARVLSATGAEPEAGMAFAALHQLLRPVIGLADALPGAQRDAVHAALGLAEPAAAQDRFLVAAGVLSLLVEASAPGGMVCVVDDFQWVDQASADALLFAARRFGGEGAGLLIGTRDTPGARQALRTLPAVDLTGLDAQGAREVLAACATAEPVPAVVDVLTAATGGNPLALRETAGLLTAEQLTGRAPLPDPLPLGDGMAGVYGEQIARLPEDTRLVLLAAALEGRGDVRLIRAAGERLGVSPDALYVAEAAGVVEIRPAEVRFRHPLIRAAVHAGAGPATRRAVHGHLAALLSEAGDRDRGARHRAEAATGPDEEIAAELAAAGERACARGGYADAARMLSWAAELTPDARARARRLKDTAAAAWLGGHPGRAQSALAAARELAEEPVLLAEIAQLSGRFELSSGNAAEALRAFLDAAERAAVHTLSADGSARGGPEAAGSSGPNAGAGSADQGAGAAASHGAAGAPQPSWADDARRVVLALLADAAEAASYVGDTSAAIRIGARASELALPDAATGPEEAADAFLRDILTGMGAWHAGDTGEGARLLRRALAALPDHDNDNDAGRGSGRDSHSGGGSGSGRGDGGQAARLLWAAAAASLLGESDAAARHGARAGRVAKVSGMVGTLPVVLENAATAERMNSNYALSTALSQEGLALAREAGLDNSAAAHLANLAVCAAVRGHEDDCRTYAQQALAIAIPHRLGLRAGIASYALGLLDLGLGRHDRAHERLTALTTARPGAGHPVVVWGSTADRVEAAAAAGDHAAARTATAFLEQWSAHAASPRAQAVLARCQALSTADDGAALDLLRHALELLDTGNDRDATAYDRARTALLLGERLRRDRRASEARPHLRDAAETFHRLGAAPWEQRAQGELRAAGETTEPAGPALLQTLTPQELRIARLVAEGVSNKDVAARLFLSPRTVEYHLYKVYPKLGITSRTELARLLQ</sequence>
<dbReference type="GO" id="GO:0005524">
    <property type="term" value="F:ATP binding"/>
    <property type="evidence" value="ECO:0007669"/>
    <property type="project" value="UniProtKB-KW"/>
</dbReference>
<dbReference type="InterPro" id="IPR041664">
    <property type="entry name" value="AAA_16"/>
</dbReference>
<dbReference type="AlphaFoldDB" id="A0A9X2RPA6"/>
<proteinExistence type="predicted"/>
<feature type="compositionally biased region" description="Gly residues" evidence="3">
    <location>
        <begin position="628"/>
        <end position="639"/>
    </location>
</feature>
<dbReference type="GO" id="GO:0003677">
    <property type="term" value="F:DNA binding"/>
    <property type="evidence" value="ECO:0007669"/>
    <property type="project" value="InterPro"/>
</dbReference>
<keyword evidence="1" id="KW-0547">Nucleotide-binding</keyword>
<dbReference type="GO" id="GO:0004016">
    <property type="term" value="F:adenylate cyclase activity"/>
    <property type="evidence" value="ECO:0007669"/>
    <property type="project" value="TreeGrafter"/>
</dbReference>
<dbReference type="InterPro" id="IPR036388">
    <property type="entry name" value="WH-like_DNA-bd_sf"/>
</dbReference>
<evidence type="ECO:0000256" key="3">
    <source>
        <dbReference type="SAM" id="MobiDB-lite"/>
    </source>
</evidence>